<gene>
    <name evidence="1" type="ORF">SAMN04488526_0803</name>
</gene>
<dbReference type="SUPFAM" id="SSF54427">
    <property type="entry name" value="NTF2-like"/>
    <property type="match status" value="1"/>
</dbReference>
<dbReference type="Proteomes" id="UP000199283">
    <property type="component" value="Unassembled WGS sequence"/>
</dbReference>
<dbReference type="Gene3D" id="3.10.450.50">
    <property type="match status" value="1"/>
</dbReference>
<organism evidence="1 2">
    <name type="scientific">Jannaschia helgolandensis</name>
    <dbReference type="NCBI Taxonomy" id="188906"/>
    <lineage>
        <taxon>Bacteria</taxon>
        <taxon>Pseudomonadati</taxon>
        <taxon>Pseudomonadota</taxon>
        <taxon>Alphaproteobacteria</taxon>
        <taxon>Rhodobacterales</taxon>
        <taxon>Roseobacteraceae</taxon>
        <taxon>Jannaschia</taxon>
    </lineage>
</organism>
<dbReference type="InterPro" id="IPR039437">
    <property type="entry name" value="FrzH/put_lumazine-bd"/>
</dbReference>
<evidence type="ECO:0000313" key="1">
    <source>
        <dbReference type="EMBL" id="SEK53041.1"/>
    </source>
</evidence>
<dbReference type="RefSeq" id="WP_092759955.1">
    <property type="nucleotide sequence ID" value="NZ_FNZQ01000001.1"/>
</dbReference>
<dbReference type="OrthoDB" id="7451095at2"/>
<evidence type="ECO:0000313" key="2">
    <source>
        <dbReference type="Proteomes" id="UP000199283"/>
    </source>
</evidence>
<dbReference type="AlphaFoldDB" id="A0A1H7HRX5"/>
<name>A0A1H7HRX5_9RHOB</name>
<reference evidence="1 2" key="1">
    <citation type="submission" date="2016-10" db="EMBL/GenBank/DDBJ databases">
        <authorList>
            <person name="de Groot N.N."/>
        </authorList>
    </citation>
    <scope>NUCLEOTIDE SEQUENCE [LARGE SCALE GENOMIC DNA]</scope>
    <source>
        <strain evidence="1 2">DSM 14858</strain>
    </source>
</reference>
<dbReference type="Pfam" id="PF12893">
    <property type="entry name" value="Lumazine_bd_2"/>
    <property type="match status" value="1"/>
</dbReference>
<keyword evidence="2" id="KW-1185">Reference proteome</keyword>
<protein>
    <submittedName>
        <fullName evidence="1">Putative lumazine-binding</fullName>
    </submittedName>
</protein>
<accession>A0A1H7HRX5</accession>
<sequence>MDASVPSLDVVRELAVAYCNGIHHSRTEIFETMCHDRFIMTAVTGSGGAQFWDKAAYLERVSGREPFPGEPSYEILGVDVAGDETARVHLWVDVPPRRFEDHLGFIRADGQWKLITKVFRTMRGPALEG</sequence>
<dbReference type="EMBL" id="FNZQ01000001">
    <property type="protein sequence ID" value="SEK53041.1"/>
    <property type="molecule type" value="Genomic_DNA"/>
</dbReference>
<dbReference type="InterPro" id="IPR032710">
    <property type="entry name" value="NTF2-like_dom_sf"/>
</dbReference>
<proteinExistence type="predicted"/>
<dbReference type="STRING" id="188906.SAMN04488526_0803"/>